<dbReference type="Gene3D" id="3.30.70.270">
    <property type="match status" value="2"/>
</dbReference>
<keyword evidence="2" id="KW-1185">Reference proteome</keyword>
<dbReference type="Proteomes" id="UP001054821">
    <property type="component" value="Chromosome 1"/>
</dbReference>
<proteinExistence type="predicted"/>
<evidence type="ECO:0000313" key="2">
    <source>
        <dbReference type="Proteomes" id="UP001054821"/>
    </source>
</evidence>
<dbReference type="PANTHER" id="PTHR24559:SF444">
    <property type="entry name" value="REVERSE TRANSCRIPTASE DOMAIN-CONTAINING PROTEIN"/>
    <property type="match status" value="1"/>
</dbReference>
<accession>A0AAD4ZNM9</accession>
<dbReference type="AlphaFoldDB" id="A0AAD4ZNM9"/>
<dbReference type="InterPro" id="IPR043128">
    <property type="entry name" value="Rev_trsase/Diguanyl_cyclase"/>
</dbReference>
<reference evidence="1 2" key="1">
    <citation type="journal article" date="2022" name="G3 (Bethesda)">
        <title>Whole-genome sequence and methylome profiling of the almond [Prunus dulcis (Mill.) D.A. Webb] cultivar 'Nonpareil'.</title>
        <authorList>
            <person name="D'Amico-Willman K.M."/>
            <person name="Ouma W.Z."/>
            <person name="Meulia T."/>
            <person name="Sideli G.M."/>
            <person name="Gradziel T.M."/>
            <person name="Fresnedo-Ramirez J."/>
        </authorList>
    </citation>
    <scope>NUCLEOTIDE SEQUENCE [LARGE SCALE GENOMIC DNA]</scope>
    <source>
        <strain evidence="1">Clone GOH B32 T37-40</strain>
    </source>
</reference>
<sequence length="128" mass="14975">MDVRRGAKVFSKIDLRSGYQHLRIREEDVPKTAFRMRYGYHEFLVIPFDSTNASIAFVDILVYFKKSEDEYEALRDYAEDLKDEKIVCQIQQVSVLVGQTEYYCRFVEGFSVIAAPLTLLTRKGIEFE</sequence>
<gene>
    <name evidence="1" type="ORF">L3X38_004304</name>
</gene>
<dbReference type="InterPro" id="IPR053134">
    <property type="entry name" value="RNA-dir_DNA_polymerase"/>
</dbReference>
<dbReference type="SUPFAM" id="SSF56672">
    <property type="entry name" value="DNA/RNA polymerases"/>
    <property type="match status" value="1"/>
</dbReference>
<organism evidence="1 2">
    <name type="scientific">Prunus dulcis</name>
    <name type="common">Almond</name>
    <name type="synonym">Amygdalus dulcis</name>
    <dbReference type="NCBI Taxonomy" id="3755"/>
    <lineage>
        <taxon>Eukaryota</taxon>
        <taxon>Viridiplantae</taxon>
        <taxon>Streptophyta</taxon>
        <taxon>Embryophyta</taxon>
        <taxon>Tracheophyta</taxon>
        <taxon>Spermatophyta</taxon>
        <taxon>Magnoliopsida</taxon>
        <taxon>eudicotyledons</taxon>
        <taxon>Gunneridae</taxon>
        <taxon>Pentapetalae</taxon>
        <taxon>rosids</taxon>
        <taxon>fabids</taxon>
        <taxon>Rosales</taxon>
        <taxon>Rosaceae</taxon>
        <taxon>Amygdaloideae</taxon>
        <taxon>Amygdaleae</taxon>
        <taxon>Prunus</taxon>
    </lineage>
</organism>
<comment type="caution">
    <text evidence="1">The sequence shown here is derived from an EMBL/GenBank/DDBJ whole genome shotgun (WGS) entry which is preliminary data.</text>
</comment>
<evidence type="ECO:0008006" key="3">
    <source>
        <dbReference type="Google" id="ProtNLM"/>
    </source>
</evidence>
<dbReference type="InterPro" id="IPR043502">
    <property type="entry name" value="DNA/RNA_pol_sf"/>
</dbReference>
<evidence type="ECO:0000313" key="1">
    <source>
        <dbReference type="EMBL" id="KAI5351413.1"/>
    </source>
</evidence>
<dbReference type="Gene3D" id="3.10.10.10">
    <property type="entry name" value="HIV Type 1 Reverse Transcriptase, subunit A, domain 1"/>
    <property type="match status" value="1"/>
</dbReference>
<protein>
    <recommendedName>
        <fullName evidence="3">Transposable element protein</fullName>
    </recommendedName>
</protein>
<name>A0AAD4ZNM9_PRUDU</name>
<dbReference type="EMBL" id="JAJFAZ020000001">
    <property type="protein sequence ID" value="KAI5351413.1"/>
    <property type="molecule type" value="Genomic_DNA"/>
</dbReference>
<dbReference type="PANTHER" id="PTHR24559">
    <property type="entry name" value="TRANSPOSON TY3-I GAG-POL POLYPROTEIN"/>
    <property type="match status" value="1"/>
</dbReference>